<evidence type="ECO:0000256" key="3">
    <source>
        <dbReference type="ARBA" id="ARBA00022801"/>
    </source>
</evidence>
<protein>
    <recommendedName>
        <fullName evidence="2">N-acetylmuramoyl-L-alanine amidase</fullName>
        <ecNumber evidence="2">3.5.1.28</ecNumber>
    </recommendedName>
</protein>
<evidence type="ECO:0000256" key="4">
    <source>
        <dbReference type="ARBA" id="ARBA00023316"/>
    </source>
</evidence>
<evidence type="ECO:0000256" key="2">
    <source>
        <dbReference type="ARBA" id="ARBA00011901"/>
    </source>
</evidence>
<keyword evidence="3" id="KW-0378">Hydrolase</keyword>
<dbReference type="STRING" id="1443111.Z949_757"/>
<dbReference type="InterPro" id="IPR051206">
    <property type="entry name" value="NAMLAA_amidase_2"/>
</dbReference>
<dbReference type="GO" id="GO:0008745">
    <property type="term" value="F:N-acetylmuramoyl-L-alanine amidase activity"/>
    <property type="evidence" value="ECO:0007669"/>
    <property type="project" value="UniProtKB-EC"/>
</dbReference>
<dbReference type="Pfam" id="PF01510">
    <property type="entry name" value="Amidase_2"/>
    <property type="match status" value="1"/>
</dbReference>
<dbReference type="GO" id="GO:0071555">
    <property type="term" value="P:cell wall organization"/>
    <property type="evidence" value="ECO:0007669"/>
    <property type="project" value="UniProtKB-KW"/>
</dbReference>
<organism evidence="6 7">
    <name type="scientific">Sulfitobacter guttiformis</name>
    <dbReference type="NCBI Taxonomy" id="74349"/>
    <lineage>
        <taxon>Bacteria</taxon>
        <taxon>Pseudomonadati</taxon>
        <taxon>Pseudomonadota</taxon>
        <taxon>Alphaproteobacteria</taxon>
        <taxon>Rhodobacterales</taxon>
        <taxon>Roseobacteraceae</taxon>
        <taxon>Sulfitobacter</taxon>
    </lineage>
</organism>
<comment type="catalytic activity">
    <reaction evidence="1">
        <text>Hydrolyzes the link between N-acetylmuramoyl residues and L-amino acid residues in certain cell-wall glycopeptides.</text>
        <dbReference type="EC" id="3.5.1.28"/>
    </reaction>
</comment>
<evidence type="ECO:0000313" key="6">
    <source>
        <dbReference type="EMBL" id="RKE94572.1"/>
    </source>
</evidence>
<proteinExistence type="predicted"/>
<dbReference type="Proteomes" id="UP000284407">
    <property type="component" value="Unassembled WGS sequence"/>
</dbReference>
<dbReference type="GO" id="GO:0009254">
    <property type="term" value="P:peptidoglycan turnover"/>
    <property type="evidence" value="ECO:0007669"/>
    <property type="project" value="TreeGrafter"/>
</dbReference>
<keyword evidence="4" id="KW-0961">Cell wall biogenesis/degradation</keyword>
<dbReference type="AlphaFoldDB" id="A0A420DK23"/>
<dbReference type="InterPro" id="IPR002502">
    <property type="entry name" value="Amidase_domain"/>
</dbReference>
<dbReference type="OrthoDB" id="9794842at2"/>
<dbReference type="SUPFAM" id="SSF55846">
    <property type="entry name" value="N-acetylmuramoyl-L-alanine amidase-like"/>
    <property type="match status" value="1"/>
</dbReference>
<reference evidence="6 7" key="1">
    <citation type="submission" date="2018-09" db="EMBL/GenBank/DDBJ databases">
        <title>Genomic Encyclopedia of Archaeal and Bacterial Type Strains, Phase II (KMG-II): from individual species to whole genera.</title>
        <authorList>
            <person name="Goeker M."/>
        </authorList>
    </citation>
    <scope>NUCLEOTIDE SEQUENCE [LARGE SCALE GENOMIC DNA]</scope>
    <source>
        <strain evidence="6 7">DSM 11458</strain>
    </source>
</reference>
<evidence type="ECO:0000256" key="1">
    <source>
        <dbReference type="ARBA" id="ARBA00001561"/>
    </source>
</evidence>
<dbReference type="PANTHER" id="PTHR30417:SF1">
    <property type="entry name" value="N-ACETYLMURAMOYL-L-ALANINE AMIDASE AMID"/>
    <property type="match status" value="1"/>
</dbReference>
<accession>A0A420DK23</accession>
<dbReference type="RefSeq" id="WP_025061396.1">
    <property type="nucleotide sequence ID" value="NZ_RAQK01000002.1"/>
</dbReference>
<sequence>MLRVQSSPNCGPRRDGLTPTLIVIHYTAMESAQAAVERLCDPRAEVSAHYLIDAQGAVTRMVEEDQRAWHAGAGEWSGMNDINSRSIGIELDNRGTHPFSAPQMDALEVLLGGIMQRWKIPAAGVIGHSDMAPGRKSDPGPHFDWARLERVGLAQGGTLRPTGALDASAFREAARSAGYTAKADGDMLLRTTRLRHAPWRTGPLQAADFRF</sequence>
<dbReference type="SMART" id="SM00644">
    <property type="entry name" value="Ami_2"/>
    <property type="match status" value="1"/>
</dbReference>
<dbReference type="EMBL" id="RAQK01000002">
    <property type="protein sequence ID" value="RKE94572.1"/>
    <property type="molecule type" value="Genomic_DNA"/>
</dbReference>
<dbReference type="CDD" id="cd06583">
    <property type="entry name" value="PGRP"/>
    <property type="match status" value="1"/>
</dbReference>
<keyword evidence="7" id="KW-1185">Reference proteome</keyword>
<feature type="domain" description="N-acetylmuramoyl-L-alanine amidase" evidence="5">
    <location>
        <begin position="7"/>
        <end position="140"/>
    </location>
</feature>
<dbReference type="EC" id="3.5.1.28" evidence="2"/>
<dbReference type="GO" id="GO:0009253">
    <property type="term" value="P:peptidoglycan catabolic process"/>
    <property type="evidence" value="ECO:0007669"/>
    <property type="project" value="InterPro"/>
</dbReference>
<dbReference type="Gene3D" id="3.40.80.10">
    <property type="entry name" value="Peptidoglycan recognition protein-like"/>
    <property type="match status" value="1"/>
</dbReference>
<evidence type="ECO:0000313" key="7">
    <source>
        <dbReference type="Proteomes" id="UP000284407"/>
    </source>
</evidence>
<dbReference type="InterPro" id="IPR036505">
    <property type="entry name" value="Amidase/PGRP_sf"/>
</dbReference>
<comment type="caution">
    <text evidence="6">The sequence shown here is derived from an EMBL/GenBank/DDBJ whole genome shotgun (WGS) entry which is preliminary data.</text>
</comment>
<dbReference type="PANTHER" id="PTHR30417">
    <property type="entry name" value="N-ACETYLMURAMOYL-L-ALANINE AMIDASE AMID"/>
    <property type="match status" value="1"/>
</dbReference>
<evidence type="ECO:0000259" key="5">
    <source>
        <dbReference type="SMART" id="SM00644"/>
    </source>
</evidence>
<gene>
    <name evidence="6" type="ORF">C8N30_3701</name>
</gene>
<name>A0A420DK23_9RHOB</name>